<feature type="chain" id="PRO_5005183956" evidence="1">
    <location>
        <begin position="17"/>
        <end position="124"/>
    </location>
</feature>
<feature type="signal peptide" evidence="1">
    <location>
        <begin position="1"/>
        <end position="16"/>
    </location>
</feature>
<dbReference type="GO" id="GO:0051707">
    <property type="term" value="P:response to other organism"/>
    <property type="evidence" value="ECO:0007669"/>
    <property type="project" value="UniProtKB-ARBA"/>
</dbReference>
<dbReference type="Gene3D" id="3.30.30.10">
    <property type="entry name" value="Knottin, scorpion toxin-like"/>
    <property type="match status" value="1"/>
</dbReference>
<dbReference type="InterPro" id="IPR036574">
    <property type="entry name" value="Scorpion_toxin-like_sf"/>
</dbReference>
<dbReference type="AlphaFoldDB" id="A0A0G3DRY0"/>
<evidence type="ECO:0000313" key="2">
    <source>
        <dbReference type="EMBL" id="AKJ54498.1"/>
    </source>
</evidence>
<evidence type="ECO:0000256" key="1">
    <source>
        <dbReference type="SAM" id="SignalP"/>
    </source>
</evidence>
<protein>
    <submittedName>
        <fullName evidence="2">Cobatoxin B</fullName>
    </submittedName>
</protein>
<dbReference type="EMBL" id="KP056516">
    <property type="protein sequence ID" value="AKJ54498.1"/>
    <property type="molecule type" value="mRNA"/>
</dbReference>
<proteinExistence type="evidence at transcript level"/>
<sequence>MKFFVVFLSVLVVVLGQGEEDGVYAVEVGNVEEVGDVQPQIVYAEESPAVRVFDPAEQLNVGSPQESVYAVDDQPIDRQFVPPSSLYIPLIMRACTNAACANICNLLGFKKGVCISTTTCQCSN</sequence>
<accession>A0A0G3DRY0</accession>
<keyword evidence="1" id="KW-0732">Signal</keyword>
<reference evidence="2" key="1">
    <citation type="journal article" date="2015" name="PLoS ONE">
        <title>Dissimilar Regulation of Antimicrobial Proteins in the Midgut of Spodoptera exigua Larvae Challenged with Bacillus thuringiensis Toxins or Baculovirus.</title>
        <authorList>
            <person name="Crava C.M."/>
            <person name="Jakubowska A.K."/>
            <person name="Escriche B."/>
            <person name="Herrero S."/>
            <person name="Bel Y."/>
        </authorList>
    </citation>
    <scope>NUCLEOTIDE SEQUENCE</scope>
</reference>
<name>A0A0G3DRY0_SPOEX</name>
<organism evidence="2">
    <name type="scientific">Spodoptera exigua</name>
    <name type="common">Beet armyworm</name>
    <name type="synonym">Noctua fulgens</name>
    <dbReference type="NCBI Taxonomy" id="7107"/>
    <lineage>
        <taxon>Eukaryota</taxon>
        <taxon>Metazoa</taxon>
        <taxon>Ecdysozoa</taxon>
        <taxon>Arthropoda</taxon>
        <taxon>Hexapoda</taxon>
        <taxon>Insecta</taxon>
        <taxon>Pterygota</taxon>
        <taxon>Neoptera</taxon>
        <taxon>Endopterygota</taxon>
        <taxon>Lepidoptera</taxon>
        <taxon>Glossata</taxon>
        <taxon>Ditrysia</taxon>
        <taxon>Noctuoidea</taxon>
        <taxon>Noctuidae</taxon>
        <taxon>Amphipyrinae</taxon>
        <taxon>Spodoptera</taxon>
    </lineage>
</organism>